<protein>
    <submittedName>
        <fullName evidence="2">Uncharacterized protein</fullName>
    </submittedName>
</protein>
<dbReference type="RefSeq" id="WP_344044703.1">
    <property type="nucleotide sequence ID" value="NZ_BAAAPB010000002.1"/>
</dbReference>
<gene>
    <name evidence="2" type="ORF">GCM10009798_20310</name>
</gene>
<keyword evidence="1" id="KW-1133">Transmembrane helix</keyword>
<accession>A0ABN2QZD5</accession>
<evidence type="ECO:0000313" key="2">
    <source>
        <dbReference type="EMBL" id="GAA1960570.1"/>
    </source>
</evidence>
<sequence length="59" mass="6206">MAEIYHWRRHAHGGGVPHHQTLRALAGGVMAIVALVALVAGLVGAAMYAVVRLLTGMFS</sequence>
<feature type="transmembrane region" description="Helical" evidence="1">
    <location>
        <begin position="24"/>
        <end position="51"/>
    </location>
</feature>
<reference evidence="2 3" key="1">
    <citation type="journal article" date="2019" name="Int. J. Syst. Evol. Microbiol.">
        <title>The Global Catalogue of Microorganisms (GCM) 10K type strain sequencing project: providing services to taxonomists for standard genome sequencing and annotation.</title>
        <authorList>
            <consortium name="The Broad Institute Genomics Platform"/>
            <consortium name="The Broad Institute Genome Sequencing Center for Infectious Disease"/>
            <person name="Wu L."/>
            <person name="Ma J."/>
        </authorList>
    </citation>
    <scope>NUCLEOTIDE SEQUENCE [LARGE SCALE GENOMIC DNA]</scope>
    <source>
        <strain evidence="2 3">JCM 15309</strain>
    </source>
</reference>
<name>A0ABN2QZD5_9ACTN</name>
<proteinExistence type="predicted"/>
<keyword evidence="3" id="KW-1185">Reference proteome</keyword>
<dbReference type="EMBL" id="BAAAPB010000002">
    <property type="protein sequence ID" value="GAA1960570.1"/>
    <property type="molecule type" value="Genomic_DNA"/>
</dbReference>
<dbReference type="Proteomes" id="UP001500571">
    <property type="component" value="Unassembled WGS sequence"/>
</dbReference>
<keyword evidence="1" id="KW-0472">Membrane</keyword>
<keyword evidence="1" id="KW-0812">Transmembrane</keyword>
<organism evidence="2 3">
    <name type="scientific">Nocardioides panacihumi</name>
    <dbReference type="NCBI Taxonomy" id="400774"/>
    <lineage>
        <taxon>Bacteria</taxon>
        <taxon>Bacillati</taxon>
        <taxon>Actinomycetota</taxon>
        <taxon>Actinomycetes</taxon>
        <taxon>Propionibacteriales</taxon>
        <taxon>Nocardioidaceae</taxon>
        <taxon>Nocardioides</taxon>
    </lineage>
</organism>
<evidence type="ECO:0000313" key="3">
    <source>
        <dbReference type="Proteomes" id="UP001500571"/>
    </source>
</evidence>
<evidence type="ECO:0000256" key="1">
    <source>
        <dbReference type="SAM" id="Phobius"/>
    </source>
</evidence>
<comment type="caution">
    <text evidence="2">The sequence shown here is derived from an EMBL/GenBank/DDBJ whole genome shotgun (WGS) entry which is preliminary data.</text>
</comment>